<dbReference type="OrthoDB" id="2964870at2759"/>
<dbReference type="AlphaFoldDB" id="B0D6V1"/>
<dbReference type="EMBL" id="DS547099">
    <property type="protein sequence ID" value="EDR09539.1"/>
    <property type="molecule type" value="Genomic_DNA"/>
</dbReference>
<evidence type="ECO:0000313" key="1">
    <source>
        <dbReference type="EMBL" id="EDR09539.1"/>
    </source>
</evidence>
<gene>
    <name evidence="1" type="ORF">LACBIDRAFT_318703</name>
</gene>
<reference evidence="1 2" key="1">
    <citation type="journal article" date="2008" name="Nature">
        <title>The genome of Laccaria bicolor provides insights into mycorrhizal symbiosis.</title>
        <authorList>
            <person name="Martin F."/>
            <person name="Aerts A."/>
            <person name="Ahren D."/>
            <person name="Brun A."/>
            <person name="Danchin E.G.J."/>
            <person name="Duchaussoy F."/>
            <person name="Gibon J."/>
            <person name="Kohler A."/>
            <person name="Lindquist E."/>
            <person name="Pereda V."/>
            <person name="Salamov A."/>
            <person name="Shapiro H.J."/>
            <person name="Wuyts J."/>
            <person name="Blaudez D."/>
            <person name="Buee M."/>
            <person name="Brokstein P."/>
            <person name="Canbaeck B."/>
            <person name="Cohen D."/>
            <person name="Courty P.E."/>
            <person name="Coutinho P.M."/>
            <person name="Delaruelle C."/>
            <person name="Detter J.C."/>
            <person name="Deveau A."/>
            <person name="DiFazio S."/>
            <person name="Duplessis S."/>
            <person name="Fraissinet-Tachet L."/>
            <person name="Lucic E."/>
            <person name="Frey-Klett P."/>
            <person name="Fourrey C."/>
            <person name="Feussner I."/>
            <person name="Gay G."/>
            <person name="Grimwood J."/>
            <person name="Hoegger P.J."/>
            <person name="Jain P."/>
            <person name="Kilaru S."/>
            <person name="Labbe J."/>
            <person name="Lin Y.C."/>
            <person name="Legue V."/>
            <person name="Le Tacon F."/>
            <person name="Marmeisse R."/>
            <person name="Melayah D."/>
            <person name="Montanini B."/>
            <person name="Muratet M."/>
            <person name="Nehls U."/>
            <person name="Niculita-Hirzel H."/>
            <person name="Oudot-Le Secq M.P."/>
            <person name="Peter M."/>
            <person name="Quesneville H."/>
            <person name="Rajashekar B."/>
            <person name="Reich M."/>
            <person name="Rouhier N."/>
            <person name="Schmutz J."/>
            <person name="Yin T."/>
            <person name="Chalot M."/>
            <person name="Henrissat B."/>
            <person name="Kuees U."/>
            <person name="Lucas S."/>
            <person name="Van de Peer Y."/>
            <person name="Podila G.K."/>
            <person name="Polle A."/>
            <person name="Pukkila P.J."/>
            <person name="Richardson P.M."/>
            <person name="Rouze P."/>
            <person name="Sanders I.R."/>
            <person name="Stajich J.E."/>
            <person name="Tunlid A."/>
            <person name="Tuskan G."/>
            <person name="Grigoriev I.V."/>
        </authorList>
    </citation>
    <scope>NUCLEOTIDE SEQUENCE [LARGE SCALE GENOMIC DNA]</scope>
    <source>
        <strain evidence="2">S238N-H82 / ATCC MYA-4686</strain>
    </source>
</reference>
<proteinExistence type="predicted"/>
<dbReference type="InParanoid" id="B0D6V1"/>
<name>B0D6V1_LACBS</name>
<dbReference type="Proteomes" id="UP000001194">
    <property type="component" value="Unassembled WGS sequence"/>
</dbReference>
<keyword evidence="2" id="KW-1185">Reference proteome</keyword>
<sequence>MTDQFPSLIKSAAETFTNETTAFAQIRIEKGVFKARLQAVEIMQQFVGDVTFGQDPKGILFYKHVFDFEVSQVDFTYQKYSGPGSLVAIKIDFKDKGSTRAFATTPAYDFVVDRFYDLSLTQLQKYSIPLNASAGGVGRWTRFKAATAQVDAIRQHDATRLYLQLPPIGREVYFETNKRSSLKSSGILIFRDITKLTDRPLAPEGDDRQLLADYAPDRIVFSLKQKVPTERPKEFALFLPVDPLRDVGTVGVTQPATYWRPFEPDHGFAAFSLASPEEPEEAEQA</sequence>
<protein>
    <submittedName>
        <fullName evidence="1">Predicted protein</fullName>
    </submittedName>
</protein>
<dbReference type="HOGENOM" id="CLU_073638_0_0_1"/>
<dbReference type="RefSeq" id="XP_001879888.1">
    <property type="nucleotide sequence ID" value="XM_001879853.1"/>
</dbReference>
<accession>B0D6V1</accession>
<organism evidence="2">
    <name type="scientific">Laccaria bicolor (strain S238N-H82 / ATCC MYA-4686)</name>
    <name type="common">Bicoloured deceiver</name>
    <name type="synonym">Laccaria laccata var. bicolor</name>
    <dbReference type="NCBI Taxonomy" id="486041"/>
    <lineage>
        <taxon>Eukaryota</taxon>
        <taxon>Fungi</taxon>
        <taxon>Dikarya</taxon>
        <taxon>Basidiomycota</taxon>
        <taxon>Agaricomycotina</taxon>
        <taxon>Agaricomycetes</taxon>
        <taxon>Agaricomycetidae</taxon>
        <taxon>Agaricales</taxon>
        <taxon>Agaricineae</taxon>
        <taxon>Hydnangiaceae</taxon>
        <taxon>Laccaria</taxon>
    </lineage>
</organism>
<dbReference type="KEGG" id="lbc:LACBIDRAFT_318703"/>
<dbReference type="GeneID" id="6075703"/>
<evidence type="ECO:0000313" key="2">
    <source>
        <dbReference type="Proteomes" id="UP000001194"/>
    </source>
</evidence>